<organism evidence="3 4">
    <name type="scientific">Lysinibacillus zambalensis</name>
    <dbReference type="NCBI Taxonomy" id="3160866"/>
    <lineage>
        <taxon>Bacteria</taxon>
        <taxon>Bacillati</taxon>
        <taxon>Bacillota</taxon>
        <taxon>Bacilli</taxon>
        <taxon>Bacillales</taxon>
        <taxon>Bacillaceae</taxon>
        <taxon>Lysinibacillus</taxon>
    </lineage>
</organism>
<feature type="domain" description="Serine aminopeptidase S33" evidence="2">
    <location>
        <begin position="190"/>
        <end position="268"/>
    </location>
</feature>
<dbReference type="PANTHER" id="PTHR43265:SF1">
    <property type="entry name" value="ESTERASE ESTD"/>
    <property type="match status" value="1"/>
</dbReference>
<evidence type="ECO:0000313" key="4">
    <source>
        <dbReference type="Proteomes" id="UP001478862"/>
    </source>
</evidence>
<dbReference type="Proteomes" id="UP001478862">
    <property type="component" value="Unassembled WGS sequence"/>
</dbReference>
<keyword evidence="4" id="KW-1185">Reference proteome</keyword>
<dbReference type="GO" id="GO:0016787">
    <property type="term" value="F:hydrolase activity"/>
    <property type="evidence" value="ECO:0007669"/>
    <property type="project" value="UniProtKB-KW"/>
</dbReference>
<evidence type="ECO:0000313" key="3">
    <source>
        <dbReference type="EMBL" id="MEQ6357051.1"/>
    </source>
</evidence>
<gene>
    <name evidence="3" type="ORF">ABNX05_20690</name>
</gene>
<dbReference type="InterPro" id="IPR022742">
    <property type="entry name" value="Hydrolase_4"/>
</dbReference>
<comment type="caution">
    <text evidence="3">The sequence shown here is derived from an EMBL/GenBank/DDBJ whole genome shotgun (WGS) entry which is preliminary data.</text>
</comment>
<keyword evidence="1" id="KW-0732">Signal</keyword>
<reference evidence="3 4" key="1">
    <citation type="submission" date="2024-06" db="EMBL/GenBank/DDBJ databases">
        <title>Lysinibacillus zambalefons sp. nov., a Novel Firmicute Isolated from the Poon Bato Zambales Hyperalkaline Spring.</title>
        <authorList>
            <person name="Aja J.A."/>
            <person name="Lazaro J.E.H."/>
            <person name="Llorin L.D."/>
            <person name="Lim K.R."/>
            <person name="Teodosio J."/>
            <person name="Dalisay D.S."/>
        </authorList>
    </citation>
    <scope>NUCLEOTIDE SEQUENCE [LARGE SCALE GENOMIC DNA]</scope>
    <source>
        <strain evidence="3 4">M3</strain>
    </source>
</reference>
<dbReference type="PROSITE" id="PS51257">
    <property type="entry name" value="PROKAR_LIPOPROTEIN"/>
    <property type="match status" value="1"/>
</dbReference>
<accession>A0ABV1MX04</accession>
<dbReference type="SUPFAM" id="SSF53474">
    <property type="entry name" value="alpha/beta-Hydrolases"/>
    <property type="match status" value="1"/>
</dbReference>
<keyword evidence="3" id="KW-0378">Hydrolase</keyword>
<dbReference type="Gene3D" id="3.40.50.1820">
    <property type="entry name" value="alpha/beta hydrolase"/>
    <property type="match status" value="1"/>
</dbReference>
<evidence type="ECO:0000256" key="1">
    <source>
        <dbReference type="SAM" id="SignalP"/>
    </source>
</evidence>
<feature type="chain" id="PRO_5047261519" evidence="1">
    <location>
        <begin position="19"/>
        <end position="430"/>
    </location>
</feature>
<dbReference type="InterPro" id="IPR029058">
    <property type="entry name" value="AB_hydrolase_fold"/>
</dbReference>
<feature type="signal peptide" evidence="1">
    <location>
        <begin position="1"/>
        <end position="18"/>
    </location>
</feature>
<evidence type="ECO:0000259" key="2">
    <source>
        <dbReference type="Pfam" id="PF12146"/>
    </source>
</evidence>
<dbReference type="EMBL" id="JBEGDG010000020">
    <property type="protein sequence ID" value="MEQ6357051.1"/>
    <property type="molecule type" value="Genomic_DNA"/>
</dbReference>
<dbReference type="RefSeq" id="WP_349661429.1">
    <property type="nucleotide sequence ID" value="NZ_JBEGDG010000020.1"/>
</dbReference>
<name>A0ABV1MX04_9BACI</name>
<protein>
    <submittedName>
        <fullName evidence="3">Alpha/beta fold hydrolase</fullName>
    </submittedName>
</protein>
<dbReference type="PANTHER" id="PTHR43265">
    <property type="entry name" value="ESTERASE ESTD"/>
    <property type="match status" value="1"/>
</dbReference>
<sequence length="430" mass="46645">MKKLLFLCCALLLLAACAQEEDKAKGKETKGDNKMNEQLIGKWEGNIETPNGAFPIILDLQKDNGKLSVPAQGDFPFNGIIYNGNQVNVSINLNGSAIEIKGTLKDGQIEATFQQNGGIFPLVLKPFKEQPEQPVTYEALKIPVQNGELTVALQKASNEPTPVALIIAGSGPTDKDGNSALAGKNNSLKMIAEGLAKDGIASVRYDKRGIGDNQSLLTKEEDITFNQYVDDAVQVINTLLADKAYSSVHIIGHSEGSLIGLLAAQKANVESFVSIAGTGRSIDEVLLEQLKVQLTPALLKESTDVLASLKKGELVKNVSQELQSLFRPSVQPYMISWLKYNPASELVKVNSRILILQGTTDLQVVATDAEALKKAKPDAELIYMDGMNHVLKNAPADRAKNFATYADPTLPLHKELLPAIQQFIMNENRD</sequence>
<dbReference type="Pfam" id="PF12146">
    <property type="entry name" value="Hydrolase_4"/>
    <property type="match status" value="1"/>
</dbReference>
<dbReference type="InterPro" id="IPR053145">
    <property type="entry name" value="AB_hydrolase_Est10"/>
</dbReference>
<proteinExistence type="predicted"/>